<dbReference type="CDD" id="cd12148">
    <property type="entry name" value="fungal_TF_MHR"/>
    <property type="match status" value="1"/>
</dbReference>
<evidence type="ECO:0000256" key="1">
    <source>
        <dbReference type="ARBA" id="ARBA00004123"/>
    </source>
</evidence>
<evidence type="ECO:0000256" key="3">
    <source>
        <dbReference type="ARBA" id="ARBA00023015"/>
    </source>
</evidence>
<keyword evidence="5" id="KW-0539">Nucleus</keyword>
<reference evidence="8" key="1">
    <citation type="submission" date="2019-06" db="EMBL/GenBank/DDBJ databases">
        <authorList>
            <person name="Broberg M."/>
        </authorList>
    </citation>
    <scope>NUCLEOTIDE SEQUENCE [LARGE SCALE GENOMIC DNA]</scope>
</reference>
<comment type="subcellular location">
    <subcellularLocation>
        <location evidence="1">Nucleus</location>
    </subcellularLocation>
</comment>
<dbReference type="GO" id="GO:0008270">
    <property type="term" value="F:zinc ion binding"/>
    <property type="evidence" value="ECO:0007669"/>
    <property type="project" value="InterPro"/>
</dbReference>
<evidence type="ECO:0000256" key="4">
    <source>
        <dbReference type="ARBA" id="ARBA00023163"/>
    </source>
</evidence>
<keyword evidence="3" id="KW-0805">Transcription regulation</keyword>
<dbReference type="PANTHER" id="PTHR47338">
    <property type="entry name" value="ZN(II)2CYS6 TRANSCRIPTION FACTOR (EUROFUNG)-RELATED"/>
    <property type="match status" value="1"/>
</dbReference>
<keyword evidence="4" id="KW-0804">Transcription</keyword>
<dbReference type="GO" id="GO:0000981">
    <property type="term" value="F:DNA-binding transcription factor activity, RNA polymerase II-specific"/>
    <property type="evidence" value="ECO:0007669"/>
    <property type="project" value="InterPro"/>
</dbReference>
<proteinExistence type="predicted"/>
<dbReference type="EMBL" id="CABFOC020000046">
    <property type="protein sequence ID" value="CAH0053937.1"/>
    <property type="molecule type" value="Genomic_DNA"/>
</dbReference>
<sequence>MSIDQIRQGPSLERCQALCLLSIAQHYHGFEKESYINLGIAIRMASWLQLHKVEMFQVDTPSPQAIRKAEAARRTLWTLFCQDILITRGTSILFLSLCDITTLLPCSEHDFNHGQDPSTRATLINRFPANQRPGPSLDQGQSLFASSIRIFYIWGTIQRKLAHYKQQPWQGGFDHEVEHIKQRLKHWELWLPENHTWSMLMLPEHRTNGHDLAYLKVTMMLRLCNIALRQPWVEEIIHYDPAKAQQEPYIMTSRELYKEVYMLFLQINILFFSKLTSECGEDQIFALCVYTCGLLSAYLCKYPLICQDRSIIAQGPRMLTTILSIFEERIDRWPQAARWKDELSSILYYPASSDEKKAQAQVFTVSQLDRPTTSGIETAHLPPAATTQSSTSIQVITSPKSHSSHLVSVSCRDDLAHLYQGCPYPQANSLPQSRTLSQGPRYTMNSQEYDTVNQMTASDHSYTDAQISIL</sequence>
<dbReference type="GO" id="GO:0003677">
    <property type="term" value="F:DNA binding"/>
    <property type="evidence" value="ECO:0007669"/>
    <property type="project" value="InterPro"/>
</dbReference>
<comment type="caution">
    <text evidence="7">The sequence shown here is derived from an EMBL/GenBank/DDBJ whole genome shotgun (WGS) entry which is preliminary data.</text>
</comment>
<dbReference type="GO" id="GO:0006351">
    <property type="term" value="P:DNA-templated transcription"/>
    <property type="evidence" value="ECO:0007669"/>
    <property type="project" value="InterPro"/>
</dbReference>
<evidence type="ECO:0000313" key="7">
    <source>
        <dbReference type="EMBL" id="CAH0053937.1"/>
    </source>
</evidence>
<dbReference type="Proteomes" id="UP000775872">
    <property type="component" value="Unassembled WGS sequence"/>
</dbReference>
<evidence type="ECO:0000256" key="2">
    <source>
        <dbReference type="ARBA" id="ARBA00022723"/>
    </source>
</evidence>
<evidence type="ECO:0000256" key="5">
    <source>
        <dbReference type="ARBA" id="ARBA00023242"/>
    </source>
</evidence>
<evidence type="ECO:0000259" key="6">
    <source>
        <dbReference type="SMART" id="SM00906"/>
    </source>
</evidence>
<protein>
    <recommendedName>
        <fullName evidence="6">Xylanolytic transcriptional activator regulatory domain-containing protein</fullName>
    </recommendedName>
</protein>
<keyword evidence="2" id="KW-0479">Metal-binding</keyword>
<dbReference type="SMART" id="SM00906">
    <property type="entry name" value="Fungal_trans"/>
    <property type="match status" value="1"/>
</dbReference>
<feature type="domain" description="Xylanolytic transcriptional activator regulatory" evidence="6">
    <location>
        <begin position="34"/>
        <end position="111"/>
    </location>
</feature>
<reference evidence="7 8" key="2">
    <citation type="submission" date="2021-10" db="EMBL/GenBank/DDBJ databases">
        <authorList>
            <person name="Piombo E."/>
        </authorList>
    </citation>
    <scope>NUCLEOTIDE SEQUENCE [LARGE SCALE GENOMIC DNA]</scope>
</reference>
<name>A0A9N9ZE95_9HYPO</name>
<evidence type="ECO:0000313" key="8">
    <source>
        <dbReference type="Proteomes" id="UP000775872"/>
    </source>
</evidence>
<gene>
    <name evidence="7" type="ORF">CSOL1703_00015124</name>
</gene>
<dbReference type="Pfam" id="PF04082">
    <property type="entry name" value="Fungal_trans"/>
    <property type="match status" value="1"/>
</dbReference>
<dbReference type="PANTHER" id="PTHR47338:SF5">
    <property type="entry name" value="ZN(II)2CYS6 TRANSCRIPTION FACTOR (EUROFUNG)"/>
    <property type="match status" value="1"/>
</dbReference>
<accession>A0A9N9ZE95</accession>
<organism evidence="7 8">
    <name type="scientific">Clonostachys solani</name>
    <dbReference type="NCBI Taxonomy" id="160281"/>
    <lineage>
        <taxon>Eukaryota</taxon>
        <taxon>Fungi</taxon>
        <taxon>Dikarya</taxon>
        <taxon>Ascomycota</taxon>
        <taxon>Pezizomycotina</taxon>
        <taxon>Sordariomycetes</taxon>
        <taxon>Hypocreomycetidae</taxon>
        <taxon>Hypocreales</taxon>
        <taxon>Bionectriaceae</taxon>
        <taxon>Clonostachys</taxon>
    </lineage>
</organism>
<keyword evidence="8" id="KW-1185">Reference proteome</keyword>
<dbReference type="OrthoDB" id="2399539at2759"/>
<dbReference type="GO" id="GO:0005634">
    <property type="term" value="C:nucleus"/>
    <property type="evidence" value="ECO:0007669"/>
    <property type="project" value="UniProtKB-SubCell"/>
</dbReference>
<dbReference type="InterPro" id="IPR050815">
    <property type="entry name" value="TF_fung"/>
</dbReference>
<dbReference type="AlphaFoldDB" id="A0A9N9ZE95"/>
<dbReference type="InterPro" id="IPR007219">
    <property type="entry name" value="XnlR_reg_dom"/>
</dbReference>